<reference evidence="10" key="1">
    <citation type="submission" date="2016-10" db="EMBL/GenBank/DDBJ databases">
        <authorList>
            <person name="Varghese N."/>
            <person name="Submissions S."/>
        </authorList>
    </citation>
    <scope>NUCLEOTIDE SEQUENCE [LARGE SCALE GENOMIC DNA]</scope>
    <source>
        <strain evidence="10">DSM 22361</strain>
    </source>
</reference>
<evidence type="ECO:0000256" key="5">
    <source>
        <dbReference type="ARBA" id="ARBA00022801"/>
    </source>
</evidence>
<organism evidence="9 10">
    <name type="scientific">Sphingobacterium lactis</name>
    <dbReference type="NCBI Taxonomy" id="797291"/>
    <lineage>
        <taxon>Bacteria</taxon>
        <taxon>Pseudomonadati</taxon>
        <taxon>Bacteroidota</taxon>
        <taxon>Sphingobacteriia</taxon>
        <taxon>Sphingobacteriales</taxon>
        <taxon>Sphingobacteriaceae</taxon>
        <taxon>Sphingobacterium</taxon>
    </lineage>
</organism>
<name>A0A1H6B7M6_9SPHI</name>
<evidence type="ECO:0000256" key="7">
    <source>
        <dbReference type="PIRSR" id="PIRSR001123-1"/>
    </source>
</evidence>
<evidence type="ECO:0000313" key="9">
    <source>
        <dbReference type="EMBL" id="SEG56861.1"/>
    </source>
</evidence>
<dbReference type="PANTHER" id="PTHR32481:SF0">
    <property type="entry name" value="AMINOPEPTIDASE YPDE-RELATED"/>
    <property type="match status" value="1"/>
</dbReference>
<dbReference type="OrthoDB" id="9772053at2"/>
<dbReference type="InterPro" id="IPR051464">
    <property type="entry name" value="Peptidase_M42_aminopept"/>
</dbReference>
<feature type="binding site" evidence="8">
    <location>
        <position position="193"/>
    </location>
    <ligand>
        <name>Zn(2+)</name>
        <dbReference type="ChEBI" id="CHEBI:29105"/>
        <label>1</label>
    </ligand>
</feature>
<evidence type="ECO:0000256" key="6">
    <source>
        <dbReference type="PIRNR" id="PIRNR001123"/>
    </source>
</evidence>
<feature type="binding site" evidence="8">
    <location>
        <position position="193"/>
    </location>
    <ligand>
        <name>Zn(2+)</name>
        <dbReference type="ChEBI" id="CHEBI:29105"/>
        <label>2</label>
    </ligand>
</feature>
<dbReference type="PANTHER" id="PTHR32481">
    <property type="entry name" value="AMINOPEPTIDASE"/>
    <property type="match status" value="1"/>
</dbReference>
<keyword evidence="10" id="KW-1185">Reference proteome</keyword>
<dbReference type="Proteomes" id="UP000236731">
    <property type="component" value="Unassembled WGS sequence"/>
</dbReference>
<dbReference type="Gene3D" id="3.40.630.10">
    <property type="entry name" value="Zn peptidases"/>
    <property type="match status" value="1"/>
</dbReference>
<sequence>MAKKALKTEETTTPSVVTPKSLAFFEQYINNPSPTGFEWSGQRLWLDYLKPYVDETYIDNYGTAVGIINPKAAYKVVIEAHADEISWFVNYISKDGLIYVIRNGGSDHQIAPSKRVNIHTDKGIVKAVFGWPAIHTRAGEKEEGPNMKNIFLDCGCTSKEEVEELGIHVGCVITYEDEFMILNNRYYVGRAMDNRAGGFMIAEVARLLKENKKKLPFGLYIVNSVQEEIGLRGAEMIAHYIKPNVAIVTDVTHDTNTPMINKITQGDLACGKGPVVSYAPAVQINLNKQLIEVANANNIPIQRQANSRFTGTDTDAFAYSNGGVPSALISLPLRYMHTTVEMIHRDDVDNVIRLIYEMVLSIKDGQDFRTFNK</sequence>
<dbReference type="Pfam" id="PF05343">
    <property type="entry name" value="Peptidase_M42"/>
    <property type="match status" value="1"/>
</dbReference>
<dbReference type="GO" id="GO:0006508">
    <property type="term" value="P:proteolysis"/>
    <property type="evidence" value="ECO:0007669"/>
    <property type="project" value="UniProtKB-KW"/>
</dbReference>
<protein>
    <submittedName>
        <fullName evidence="9">Putative aminopeptidase FrvX</fullName>
    </submittedName>
</protein>
<evidence type="ECO:0000256" key="2">
    <source>
        <dbReference type="ARBA" id="ARBA00022438"/>
    </source>
</evidence>
<accession>A0A1H6B7M6</accession>
<dbReference type="EMBL" id="FNUT01000009">
    <property type="protein sequence ID" value="SEG56861.1"/>
    <property type="molecule type" value="Genomic_DNA"/>
</dbReference>
<evidence type="ECO:0000256" key="4">
    <source>
        <dbReference type="ARBA" id="ARBA00022723"/>
    </source>
</evidence>
<comment type="cofactor">
    <cofactor evidence="8">
        <name>a divalent metal cation</name>
        <dbReference type="ChEBI" id="CHEBI:60240"/>
    </cofactor>
    <text evidence="8">Binds 2 divalent metal cations per subunit.</text>
</comment>
<evidence type="ECO:0000256" key="8">
    <source>
        <dbReference type="PIRSR" id="PIRSR001123-2"/>
    </source>
</evidence>
<keyword evidence="3" id="KW-0645">Protease</keyword>
<keyword evidence="2 9" id="KW-0031">Aminopeptidase</keyword>
<dbReference type="GO" id="GO:0046872">
    <property type="term" value="F:metal ion binding"/>
    <property type="evidence" value="ECO:0007669"/>
    <property type="project" value="UniProtKB-UniRule"/>
</dbReference>
<dbReference type="SUPFAM" id="SSF53187">
    <property type="entry name" value="Zn-dependent exopeptidases"/>
    <property type="match status" value="1"/>
</dbReference>
<keyword evidence="4 8" id="KW-0479">Metal-binding</keyword>
<feature type="binding site" evidence="8">
    <location>
        <position position="337"/>
    </location>
    <ligand>
        <name>Zn(2+)</name>
        <dbReference type="ChEBI" id="CHEBI:29105"/>
        <label>2</label>
    </ligand>
</feature>
<evidence type="ECO:0000256" key="1">
    <source>
        <dbReference type="ARBA" id="ARBA00006272"/>
    </source>
</evidence>
<dbReference type="InterPro" id="IPR023367">
    <property type="entry name" value="Peptidase_M42_dom2"/>
</dbReference>
<dbReference type="RefSeq" id="WP_103907123.1">
    <property type="nucleotide sequence ID" value="NZ_CP049246.1"/>
</dbReference>
<feature type="binding site" evidence="8">
    <location>
        <position position="81"/>
    </location>
    <ligand>
        <name>Zn(2+)</name>
        <dbReference type="ChEBI" id="CHEBI:29105"/>
        <label>1</label>
    </ligand>
</feature>
<dbReference type="CDD" id="cd05656">
    <property type="entry name" value="M42_Frv"/>
    <property type="match status" value="1"/>
</dbReference>
<evidence type="ECO:0000256" key="3">
    <source>
        <dbReference type="ARBA" id="ARBA00022670"/>
    </source>
</evidence>
<dbReference type="Gene3D" id="2.40.30.40">
    <property type="entry name" value="Peptidase M42, domain 2"/>
    <property type="match status" value="1"/>
</dbReference>
<keyword evidence="5" id="KW-0378">Hydrolase</keyword>
<feature type="active site" description="Proton acceptor" evidence="7">
    <location>
        <position position="227"/>
    </location>
</feature>
<dbReference type="GO" id="GO:0004177">
    <property type="term" value="F:aminopeptidase activity"/>
    <property type="evidence" value="ECO:0007669"/>
    <property type="project" value="UniProtKB-UniRule"/>
</dbReference>
<feature type="binding site" evidence="8">
    <location>
        <position position="250"/>
    </location>
    <ligand>
        <name>Zn(2+)</name>
        <dbReference type="ChEBI" id="CHEBI:29105"/>
        <label>1</label>
    </ligand>
</feature>
<dbReference type="InterPro" id="IPR008007">
    <property type="entry name" value="Peptidase_M42"/>
</dbReference>
<evidence type="ECO:0000313" key="10">
    <source>
        <dbReference type="Proteomes" id="UP000236731"/>
    </source>
</evidence>
<dbReference type="PIRSF" id="PIRSF001123">
    <property type="entry name" value="PepA_GA"/>
    <property type="match status" value="1"/>
</dbReference>
<comment type="similarity">
    <text evidence="1 6">Belongs to the peptidase M42 family.</text>
</comment>
<gene>
    <name evidence="9" type="ORF">SAMN05421877_109230</name>
</gene>
<dbReference type="AlphaFoldDB" id="A0A1H6B7M6"/>
<dbReference type="SUPFAM" id="SSF101821">
    <property type="entry name" value="Aminopeptidase/glucanase lid domain"/>
    <property type="match status" value="1"/>
</dbReference>
<proteinExistence type="inferred from homology"/>
<feature type="binding site" evidence="8">
    <location>
        <position position="228"/>
    </location>
    <ligand>
        <name>Zn(2+)</name>
        <dbReference type="ChEBI" id="CHEBI:29105"/>
        <label>2</label>
    </ligand>
</feature>